<comment type="similarity">
    <text evidence="2">Belongs to the DNA polymerase type-C family. DnaE subfamily.</text>
</comment>
<dbReference type="PANTHER" id="PTHR32294:SF0">
    <property type="entry name" value="DNA POLYMERASE III SUBUNIT ALPHA"/>
    <property type="match status" value="1"/>
</dbReference>
<keyword evidence="4 13" id="KW-0808">Transferase</keyword>
<evidence type="ECO:0000256" key="4">
    <source>
        <dbReference type="ARBA" id="ARBA00022679"/>
    </source>
</evidence>
<comment type="catalytic activity">
    <reaction evidence="8">
        <text>DNA(n) + a 2'-deoxyribonucleoside 5'-triphosphate = DNA(n+1) + diphosphate</text>
        <dbReference type="Rhea" id="RHEA:22508"/>
        <dbReference type="Rhea" id="RHEA-COMP:17339"/>
        <dbReference type="Rhea" id="RHEA-COMP:17340"/>
        <dbReference type="ChEBI" id="CHEBI:33019"/>
        <dbReference type="ChEBI" id="CHEBI:61560"/>
        <dbReference type="ChEBI" id="CHEBI:173112"/>
        <dbReference type="EC" id="2.7.7.7"/>
    </reaction>
</comment>
<dbReference type="InterPro" id="IPR041931">
    <property type="entry name" value="DNA_pol3_alpha_thumb_dom"/>
</dbReference>
<sequence>MDFEPERRHEVIQYVQEKYGHDHVAQIITFGTLGAKSVFRDVGRTLGLSFSETDYLSKEIPKDADKWYKVLDLPAIAEKAQEDDRVKQLLEIGEILFELPRHTSVHAAGVVIGRQPLQTYVPLKEEDGVMITMWDMGELETAGLLKMDFLGLKTLSVEKKTFENIEKTTGIKMSHADIPTFDQKTFELLSEAKSGSVFQVESGGMKRYLKEMKPSCFEDIVALLALYRPGPMENIPTYIENKRNGDFEVLHPLMKPILQSTNGVLVYQEQIQRLAQVLCGYSLGEADVLRRAVGKKKKEIIAKERDKFVPRAVANGIDQKVADDVYDLIVKFANYGFNKSHAAAYGVITWDTAYLKANFLEEFMAANLTVAIGEAEKMSMILSDCKRLGVTILPPSLKSSKADFSVEFLPTGEKAIRYGLNGIRNVGKSLAEAIEEAPDFATLEEYLLHIPTHTYNSKQWQHLIWAGACDELGSRGTLLASLDGLLLLAKEREELKKRGQLSFFDLGIIPPMELPFAADPSKMTILKEEKRVLEVALSGHPLEACRDLVEPHVQFSISELDESVKGQFQTLAGVFGDIKKIVTKKGNPMAFASLEDETSDVEAVIFPKVYEEAKANIKPFVPILVRGKVEWDEKEERAKLLVDSIRPVLEGRQVLYIQVQNKNHQKTLTHTLSSQNGITEVMFVNPATRSIEKADVSVRMNKNTLNLLQQETYEFISH</sequence>
<proteinExistence type="inferred from homology"/>
<name>A0ABW6KB96_9BACI</name>
<evidence type="ECO:0000256" key="5">
    <source>
        <dbReference type="ARBA" id="ARBA00022695"/>
    </source>
</evidence>
<feature type="domain" description="OB" evidence="9">
    <location>
        <begin position="578"/>
        <end position="647"/>
    </location>
</feature>
<accession>A0ABW6KB96</accession>
<keyword evidence="7" id="KW-0239">DNA-directed DNA polymerase</keyword>
<keyword evidence="14" id="KW-1185">Reference proteome</keyword>
<comment type="caution">
    <text evidence="13">The sequence shown here is derived from an EMBL/GenBank/DDBJ whole genome shotgun (WGS) entry which is preliminary data.</text>
</comment>
<evidence type="ECO:0000256" key="7">
    <source>
        <dbReference type="ARBA" id="ARBA00022932"/>
    </source>
</evidence>
<dbReference type="NCBIfam" id="TIGR00594">
    <property type="entry name" value="polc"/>
    <property type="match status" value="1"/>
</dbReference>
<evidence type="ECO:0000256" key="6">
    <source>
        <dbReference type="ARBA" id="ARBA00022705"/>
    </source>
</evidence>
<dbReference type="Pfam" id="PF07733">
    <property type="entry name" value="DNA_pol3_alpha"/>
    <property type="match status" value="1"/>
</dbReference>
<evidence type="ECO:0000259" key="12">
    <source>
        <dbReference type="Pfam" id="PF17657"/>
    </source>
</evidence>
<dbReference type="Gene3D" id="1.10.10.1600">
    <property type="entry name" value="Bacterial DNA polymerase III alpha subunit, thumb domain"/>
    <property type="match status" value="1"/>
</dbReference>
<evidence type="ECO:0000259" key="11">
    <source>
        <dbReference type="Pfam" id="PF14579"/>
    </source>
</evidence>
<dbReference type="EC" id="2.7.7.7" evidence="3"/>
<dbReference type="Pfam" id="PF14579">
    <property type="entry name" value="HHH_6"/>
    <property type="match status" value="1"/>
</dbReference>
<dbReference type="Pfam" id="PF17657">
    <property type="entry name" value="DNA_pol3_finger"/>
    <property type="match status" value="1"/>
</dbReference>
<evidence type="ECO:0000256" key="1">
    <source>
        <dbReference type="ARBA" id="ARBA00004496"/>
    </source>
</evidence>
<evidence type="ECO:0000256" key="2">
    <source>
        <dbReference type="ARBA" id="ARBA00009496"/>
    </source>
</evidence>
<dbReference type="Gene3D" id="1.10.150.870">
    <property type="match status" value="1"/>
</dbReference>
<comment type="subcellular location">
    <subcellularLocation>
        <location evidence="1">Cytoplasm</location>
    </subcellularLocation>
</comment>
<evidence type="ECO:0000259" key="9">
    <source>
        <dbReference type="Pfam" id="PF01336"/>
    </source>
</evidence>
<evidence type="ECO:0000256" key="3">
    <source>
        <dbReference type="ARBA" id="ARBA00012417"/>
    </source>
</evidence>
<dbReference type="GO" id="GO:0003887">
    <property type="term" value="F:DNA-directed DNA polymerase activity"/>
    <property type="evidence" value="ECO:0007669"/>
    <property type="project" value="UniProtKB-EC"/>
</dbReference>
<dbReference type="EMBL" id="JBIACK010000004">
    <property type="protein sequence ID" value="MFE8701004.1"/>
    <property type="molecule type" value="Genomic_DNA"/>
</dbReference>
<feature type="domain" description="DNA polymerase III alpha subunit finger" evidence="12">
    <location>
        <begin position="155"/>
        <end position="316"/>
    </location>
</feature>
<organism evidence="13 14">
    <name type="scientific">Cytobacillus spartinae</name>
    <dbReference type="NCBI Taxonomy" id="3299023"/>
    <lineage>
        <taxon>Bacteria</taxon>
        <taxon>Bacillati</taxon>
        <taxon>Bacillota</taxon>
        <taxon>Bacilli</taxon>
        <taxon>Bacillales</taxon>
        <taxon>Bacillaceae</taxon>
        <taxon>Cytobacillus</taxon>
    </lineage>
</organism>
<keyword evidence="6" id="KW-0235">DNA replication</keyword>
<gene>
    <name evidence="13" type="primary">dnaE</name>
    <name evidence="13" type="ORF">ACFYKX_10280</name>
</gene>
<feature type="domain" description="DNA polymerase helix-hairpin-helix motif" evidence="11">
    <location>
        <begin position="389"/>
        <end position="475"/>
    </location>
</feature>
<dbReference type="InterPro" id="IPR029460">
    <property type="entry name" value="DNAPol_HHH"/>
</dbReference>
<protein>
    <recommendedName>
        <fullName evidence="3">DNA-directed DNA polymerase</fullName>
        <ecNumber evidence="3">2.7.7.7</ecNumber>
    </recommendedName>
</protein>
<dbReference type="CDD" id="cd04485">
    <property type="entry name" value="DnaE_OBF"/>
    <property type="match status" value="1"/>
</dbReference>
<dbReference type="RefSeq" id="WP_389360742.1">
    <property type="nucleotide sequence ID" value="NZ_JBIACK010000004.1"/>
</dbReference>
<evidence type="ECO:0000313" key="13">
    <source>
        <dbReference type="EMBL" id="MFE8701004.1"/>
    </source>
</evidence>
<evidence type="ECO:0000259" key="10">
    <source>
        <dbReference type="Pfam" id="PF07733"/>
    </source>
</evidence>
<dbReference type="InterPro" id="IPR004805">
    <property type="entry name" value="DnaE2/DnaE/PolC"/>
</dbReference>
<dbReference type="InterPro" id="IPR040982">
    <property type="entry name" value="DNA_pol3_finger"/>
</dbReference>
<dbReference type="InterPro" id="IPR004365">
    <property type="entry name" value="NA-bd_OB_tRNA"/>
</dbReference>
<dbReference type="Proteomes" id="UP001601059">
    <property type="component" value="Unassembled WGS sequence"/>
</dbReference>
<keyword evidence="5 13" id="KW-0548">Nucleotidyltransferase</keyword>
<feature type="domain" description="Bacterial DNA polymerase III alpha subunit NTPase" evidence="10">
    <location>
        <begin position="1"/>
        <end position="151"/>
    </location>
</feature>
<dbReference type="InterPro" id="IPR011708">
    <property type="entry name" value="DNA_pol3_alpha_NTPase_dom"/>
</dbReference>
<evidence type="ECO:0000313" key="14">
    <source>
        <dbReference type="Proteomes" id="UP001601059"/>
    </source>
</evidence>
<evidence type="ECO:0000256" key="8">
    <source>
        <dbReference type="ARBA" id="ARBA00049244"/>
    </source>
</evidence>
<dbReference type="PANTHER" id="PTHR32294">
    <property type="entry name" value="DNA POLYMERASE III SUBUNIT ALPHA"/>
    <property type="match status" value="1"/>
</dbReference>
<reference evidence="13 14" key="1">
    <citation type="submission" date="2024-08" db="EMBL/GenBank/DDBJ databases">
        <title>Two novel Cytobacillus novel species.</title>
        <authorList>
            <person name="Liu G."/>
        </authorList>
    </citation>
    <scope>NUCLEOTIDE SEQUENCE [LARGE SCALE GENOMIC DNA]</scope>
    <source>
        <strain evidence="13 14">FJAT-54145</strain>
    </source>
</reference>
<dbReference type="Pfam" id="PF01336">
    <property type="entry name" value="tRNA_anti-codon"/>
    <property type="match status" value="1"/>
</dbReference>